<protein>
    <recommendedName>
        <fullName evidence="4">Lipoprotein</fullName>
    </recommendedName>
</protein>
<dbReference type="EMBL" id="JNVD01000011">
    <property type="protein sequence ID" value="KOC25951.1"/>
    <property type="molecule type" value="Genomic_DNA"/>
</dbReference>
<reference evidence="3" key="1">
    <citation type="submission" date="2014-06" db="EMBL/GenBank/DDBJ databases">
        <title>Draft genome sequence of C. testosteroni WDL7.</title>
        <authorList>
            <person name="Wu Y."/>
            <person name="Seshan H."/>
            <person name="Arumugam K."/>
        </authorList>
    </citation>
    <scope>NUCLEOTIDE SEQUENCE [LARGE SCALE GENOMIC DNA]</scope>
    <source>
        <strain evidence="3">WDL7</strain>
    </source>
</reference>
<proteinExistence type="predicted"/>
<dbReference type="Proteomes" id="UP000037442">
    <property type="component" value="Unassembled WGS sequence"/>
</dbReference>
<evidence type="ECO:0000313" key="2">
    <source>
        <dbReference type="EMBL" id="KOC25951.1"/>
    </source>
</evidence>
<gene>
    <name evidence="2" type="ORF">GL58_00685</name>
</gene>
<evidence type="ECO:0000313" key="3">
    <source>
        <dbReference type="Proteomes" id="UP000037442"/>
    </source>
</evidence>
<dbReference type="PATRIC" id="fig|285.49.peg.148"/>
<name>A0A0L7MVK9_COMTE</name>
<dbReference type="AlphaFoldDB" id="A0A0L7MVK9"/>
<accession>A0A0L7MVK9</accession>
<keyword evidence="1" id="KW-0732">Signal</keyword>
<feature type="chain" id="PRO_5005574478" description="Lipoprotein" evidence="1">
    <location>
        <begin position="24"/>
        <end position="132"/>
    </location>
</feature>
<comment type="caution">
    <text evidence="2">The sequence shown here is derived from an EMBL/GenBank/DDBJ whole genome shotgun (WGS) entry which is preliminary data.</text>
</comment>
<dbReference type="PROSITE" id="PS51257">
    <property type="entry name" value="PROKAR_LIPOPROTEIN"/>
    <property type="match status" value="1"/>
</dbReference>
<feature type="signal peptide" evidence="1">
    <location>
        <begin position="1"/>
        <end position="23"/>
    </location>
</feature>
<sequence>MREMRAFQIAATALGISVLAACAAVPSVRQADLDSWKGMPVEALDTHSLFATMRMTTRTTSSGVEVRNYSNEQKGTYCSGSAFNASCVDSSVACNNLFYIKNGMVVEYAPTGQCRTDDTVRPERRYLSLTKQ</sequence>
<evidence type="ECO:0000256" key="1">
    <source>
        <dbReference type="SAM" id="SignalP"/>
    </source>
</evidence>
<evidence type="ECO:0008006" key="4">
    <source>
        <dbReference type="Google" id="ProtNLM"/>
    </source>
</evidence>
<organism evidence="2 3">
    <name type="scientific">Comamonas testosteroni</name>
    <name type="common">Pseudomonas testosteroni</name>
    <dbReference type="NCBI Taxonomy" id="285"/>
    <lineage>
        <taxon>Bacteria</taxon>
        <taxon>Pseudomonadati</taxon>
        <taxon>Pseudomonadota</taxon>
        <taxon>Betaproteobacteria</taxon>
        <taxon>Burkholderiales</taxon>
        <taxon>Comamonadaceae</taxon>
        <taxon>Comamonas</taxon>
    </lineage>
</organism>